<evidence type="ECO:0000313" key="4">
    <source>
        <dbReference type="EMBL" id="MBB4926972.1"/>
    </source>
</evidence>
<dbReference type="InterPro" id="IPR002543">
    <property type="entry name" value="FtsK_dom"/>
</dbReference>
<proteinExistence type="predicted"/>
<dbReference type="AlphaFoldDB" id="A0A7W7R7Q9"/>
<keyword evidence="5" id="KW-1185">Reference proteome</keyword>
<dbReference type="EMBL" id="JACHJV010000001">
    <property type="protein sequence ID" value="MBB4926972.1"/>
    <property type="molecule type" value="Genomic_DNA"/>
</dbReference>
<keyword evidence="1" id="KW-0547">Nucleotide-binding</keyword>
<protein>
    <recommendedName>
        <fullName evidence="3">FtsK domain-containing protein</fullName>
    </recommendedName>
</protein>
<dbReference type="RefSeq" id="WP_184940789.1">
    <property type="nucleotide sequence ID" value="NZ_JACHJV010000001.1"/>
</dbReference>
<dbReference type="Proteomes" id="UP000540506">
    <property type="component" value="Unassembled WGS sequence"/>
</dbReference>
<dbReference type="InterPro" id="IPR027417">
    <property type="entry name" value="P-loop_NTPase"/>
</dbReference>
<evidence type="ECO:0000256" key="1">
    <source>
        <dbReference type="PROSITE-ProRule" id="PRU00289"/>
    </source>
</evidence>
<feature type="domain" description="FtsK" evidence="3">
    <location>
        <begin position="246"/>
        <end position="430"/>
    </location>
</feature>
<feature type="region of interest" description="Disordered" evidence="2">
    <location>
        <begin position="493"/>
        <end position="534"/>
    </location>
</feature>
<dbReference type="PROSITE" id="PS50901">
    <property type="entry name" value="FTSK"/>
    <property type="match status" value="1"/>
</dbReference>
<sequence length="534" mass="57345">MSLNRHLTRGRDVARTAGDHAADMFAPLTLIARGLRRHVGWTKSRWQATPKERRGPALLLTAAGVMGVVLLPHGPLLAVVTLVASAAWSGRERKPAPTPEPDPADVKLPALYAALTPYLATPDDVCPLYRPDGRYQDAFAGWAFDADGRLAALEIGYPAYFTDTEPTARARIEQVLQAKAGRGREYRFDWDLECSRLQVTALAPLPGDIPAQTWVTTPGEIVLGFTDPQATQRMIPVSHDGRSGHQPPVIWRTGPRSGEPHLLALGSTGSGTSTLLRTIALQALAHGDLLVIDGAGTGEHACLVNRPGVHTVETSLRGALAALDWAARETERRLAALNLARYRGEPAPADVSRPLWLLLDHPTELTELAQAEGHPDPQDLLELPLRQGRAARVTVVVVDAIEAVDRISPTVRAAARARVVLGDLDTQDLRLALGVPLDLAPATLTPAGRGYARIGAQPPVRLQVPATVDPLDEEAPARLRDAVIALLPHRDSRIEAPAPPRPQHQPQVAPAAEQDAAGAAPRVELRKAELGNPR</sequence>
<evidence type="ECO:0000259" key="3">
    <source>
        <dbReference type="PROSITE" id="PS50901"/>
    </source>
</evidence>
<organism evidence="4 5">
    <name type="scientific">Kitasatospora kifunensis</name>
    <name type="common">Streptomyces kifunensis</name>
    <dbReference type="NCBI Taxonomy" id="58351"/>
    <lineage>
        <taxon>Bacteria</taxon>
        <taxon>Bacillati</taxon>
        <taxon>Actinomycetota</taxon>
        <taxon>Actinomycetes</taxon>
        <taxon>Kitasatosporales</taxon>
        <taxon>Streptomycetaceae</taxon>
        <taxon>Kitasatospora</taxon>
    </lineage>
</organism>
<dbReference type="Gene3D" id="3.40.50.300">
    <property type="entry name" value="P-loop containing nucleotide triphosphate hydrolases"/>
    <property type="match status" value="1"/>
</dbReference>
<accession>A0A7W7R7Q9</accession>
<evidence type="ECO:0000313" key="5">
    <source>
        <dbReference type="Proteomes" id="UP000540506"/>
    </source>
</evidence>
<keyword evidence="1" id="KW-0067">ATP-binding</keyword>
<name>A0A7W7R7Q9_KITKI</name>
<comment type="caution">
    <text evidence="4">The sequence shown here is derived from an EMBL/GenBank/DDBJ whole genome shotgun (WGS) entry which is preliminary data.</text>
</comment>
<feature type="compositionally biased region" description="Basic and acidic residues" evidence="2">
    <location>
        <begin position="523"/>
        <end position="534"/>
    </location>
</feature>
<feature type="compositionally biased region" description="Low complexity" evidence="2">
    <location>
        <begin position="504"/>
        <end position="521"/>
    </location>
</feature>
<evidence type="ECO:0000256" key="2">
    <source>
        <dbReference type="SAM" id="MobiDB-lite"/>
    </source>
</evidence>
<dbReference type="GO" id="GO:0003677">
    <property type="term" value="F:DNA binding"/>
    <property type="evidence" value="ECO:0007669"/>
    <property type="project" value="InterPro"/>
</dbReference>
<feature type="binding site" evidence="1">
    <location>
        <begin position="266"/>
        <end position="273"/>
    </location>
    <ligand>
        <name>ATP</name>
        <dbReference type="ChEBI" id="CHEBI:30616"/>
    </ligand>
</feature>
<dbReference type="GO" id="GO:0005524">
    <property type="term" value="F:ATP binding"/>
    <property type="evidence" value="ECO:0007669"/>
    <property type="project" value="UniProtKB-UniRule"/>
</dbReference>
<dbReference type="Pfam" id="PF01580">
    <property type="entry name" value="FtsK_SpoIIIE"/>
    <property type="match status" value="1"/>
</dbReference>
<dbReference type="SUPFAM" id="SSF52540">
    <property type="entry name" value="P-loop containing nucleoside triphosphate hydrolases"/>
    <property type="match status" value="1"/>
</dbReference>
<reference evidence="4 5" key="1">
    <citation type="submission" date="2020-08" db="EMBL/GenBank/DDBJ databases">
        <title>Sequencing the genomes of 1000 actinobacteria strains.</title>
        <authorList>
            <person name="Klenk H.-P."/>
        </authorList>
    </citation>
    <scope>NUCLEOTIDE SEQUENCE [LARGE SCALE GENOMIC DNA]</scope>
    <source>
        <strain evidence="4 5">DSM 41654</strain>
    </source>
</reference>
<gene>
    <name evidence="4" type="ORF">FHR34_005965</name>
</gene>